<evidence type="ECO:0000256" key="4">
    <source>
        <dbReference type="ARBA" id="ARBA00022840"/>
    </source>
</evidence>
<evidence type="ECO:0000313" key="10">
    <source>
        <dbReference type="Proteomes" id="UP001303046"/>
    </source>
</evidence>
<dbReference type="Gene3D" id="1.20.1560.10">
    <property type="entry name" value="ABC transporter type 1, transmembrane domain"/>
    <property type="match status" value="1"/>
</dbReference>
<dbReference type="PROSITE" id="PS50929">
    <property type="entry name" value="ABC_TM1F"/>
    <property type="match status" value="1"/>
</dbReference>
<evidence type="ECO:0000259" key="8">
    <source>
        <dbReference type="PROSITE" id="PS50929"/>
    </source>
</evidence>
<evidence type="ECO:0000256" key="3">
    <source>
        <dbReference type="ARBA" id="ARBA00022741"/>
    </source>
</evidence>
<dbReference type="SUPFAM" id="SSF90123">
    <property type="entry name" value="ABC transporter transmembrane region"/>
    <property type="match status" value="1"/>
</dbReference>
<dbReference type="PANTHER" id="PTHR24223">
    <property type="entry name" value="ATP-BINDING CASSETTE SUB-FAMILY C"/>
    <property type="match status" value="1"/>
</dbReference>
<keyword evidence="4" id="KW-0067">ATP-binding</keyword>
<proteinExistence type="predicted"/>
<gene>
    <name evidence="9" type="primary">Necator_chrX.g23717</name>
    <name evidence="9" type="ORF">RB195_023553</name>
</gene>
<keyword evidence="6 7" id="KW-0472">Membrane</keyword>
<dbReference type="InterPro" id="IPR036640">
    <property type="entry name" value="ABC1_TM_sf"/>
</dbReference>
<dbReference type="Pfam" id="PF00664">
    <property type="entry name" value="ABC_membrane"/>
    <property type="match status" value="1"/>
</dbReference>
<dbReference type="CDD" id="cd18595">
    <property type="entry name" value="ABC_6TM_MRP1_2_3_6_D1_like"/>
    <property type="match status" value="1"/>
</dbReference>
<dbReference type="Gene3D" id="3.40.50.300">
    <property type="entry name" value="P-loop containing nucleotide triphosphate hydrolases"/>
    <property type="match status" value="1"/>
</dbReference>
<accession>A0ABR1EJM7</accession>
<comment type="caution">
    <text evidence="9">The sequence shown here is derived from an EMBL/GenBank/DDBJ whole genome shotgun (WGS) entry which is preliminary data.</text>
</comment>
<feature type="transmembrane region" description="Helical" evidence="7">
    <location>
        <begin position="313"/>
        <end position="334"/>
    </location>
</feature>
<keyword evidence="3" id="KW-0547">Nucleotide-binding</keyword>
<dbReference type="InterPro" id="IPR011527">
    <property type="entry name" value="ABC1_TM_dom"/>
</dbReference>
<evidence type="ECO:0000256" key="6">
    <source>
        <dbReference type="ARBA" id="ARBA00023136"/>
    </source>
</evidence>
<organism evidence="9 10">
    <name type="scientific">Necator americanus</name>
    <name type="common">Human hookworm</name>
    <dbReference type="NCBI Taxonomy" id="51031"/>
    <lineage>
        <taxon>Eukaryota</taxon>
        <taxon>Metazoa</taxon>
        <taxon>Ecdysozoa</taxon>
        <taxon>Nematoda</taxon>
        <taxon>Chromadorea</taxon>
        <taxon>Rhabditida</taxon>
        <taxon>Rhabditina</taxon>
        <taxon>Rhabditomorpha</taxon>
        <taxon>Strongyloidea</taxon>
        <taxon>Ancylostomatidae</taxon>
        <taxon>Bunostominae</taxon>
        <taxon>Necator</taxon>
    </lineage>
</organism>
<keyword evidence="5 7" id="KW-1133">Transmembrane helix</keyword>
<feature type="domain" description="ABC transmembrane type-1" evidence="8">
    <location>
        <begin position="173"/>
        <end position="455"/>
    </location>
</feature>
<sequence>MMSSSMAKSNRKGPATAPCLTPVIISNVAVLADVRTAAVVSSPEVLSSFINRLTMWWFNELCRLGVKKPLEPSDLYSLNDDDSSTVLVPRWSKLWEKKLNEYNNRRSRIASCNQASRIYSDSHTMQNTPLIFNVDGEILSRDCGDNPMSRSIFPAKPPSIVVCLFMLLKWDIITAMLTKAASDLLQFCNPLLLKSLIRFTEDPQRPLWEGILLAISMFTISELSSLSLSHYYYLMYRVGTRVQTCLTSAVYRKTLRLSNAARRTKTVGEIVNLMSIDIDRFQQISPQTMQYWSNPLQIGLALFFLWHQVGISVLSGVTVMMMLFPINFFITMLIRKCQVQQMRYKDERTKMVNEVLNGIKVIKLYAWEEPMEKVISDLREKELSLIRKAALLRTLSDMFNSASPFLVALSTFATFIVLDPKNILTPEIAFVSLTLFNQLRTPMSQVAEIITQTVQVVVSNRRLKEFLTSEELSPICVDHIARDNNEVIKVSNSTLAWDKSEAQATLQNISFSVKKGQLVTVVGRVGHGKSSLLQSLLGRRPTYMDQGVTLRHFAKTVVNLRSGLL</sequence>
<keyword evidence="1" id="KW-0813">Transport</keyword>
<dbReference type="Proteomes" id="UP001303046">
    <property type="component" value="Unassembled WGS sequence"/>
</dbReference>
<dbReference type="InterPro" id="IPR050173">
    <property type="entry name" value="ABC_transporter_C-like"/>
</dbReference>
<dbReference type="EMBL" id="JAVFWL010000006">
    <property type="protein sequence ID" value="KAK6762892.1"/>
    <property type="molecule type" value="Genomic_DNA"/>
</dbReference>
<dbReference type="SUPFAM" id="SSF52540">
    <property type="entry name" value="P-loop containing nucleoside triphosphate hydrolases"/>
    <property type="match status" value="1"/>
</dbReference>
<evidence type="ECO:0000256" key="1">
    <source>
        <dbReference type="ARBA" id="ARBA00022448"/>
    </source>
</evidence>
<keyword evidence="2 7" id="KW-0812">Transmembrane</keyword>
<evidence type="ECO:0000256" key="2">
    <source>
        <dbReference type="ARBA" id="ARBA00022692"/>
    </source>
</evidence>
<name>A0ABR1EJM7_NECAM</name>
<dbReference type="PANTHER" id="PTHR24223:SF342">
    <property type="entry name" value="MULTIDRUG RESISTANCE-ASSOCIATED PROTEIN 1"/>
    <property type="match status" value="1"/>
</dbReference>
<evidence type="ECO:0000256" key="7">
    <source>
        <dbReference type="SAM" id="Phobius"/>
    </source>
</evidence>
<keyword evidence="10" id="KW-1185">Reference proteome</keyword>
<protein>
    <recommendedName>
        <fullName evidence="8">ABC transmembrane type-1 domain-containing protein</fullName>
    </recommendedName>
</protein>
<evidence type="ECO:0000256" key="5">
    <source>
        <dbReference type="ARBA" id="ARBA00022989"/>
    </source>
</evidence>
<evidence type="ECO:0000313" key="9">
    <source>
        <dbReference type="EMBL" id="KAK6762892.1"/>
    </source>
</evidence>
<reference evidence="9 10" key="1">
    <citation type="submission" date="2023-08" db="EMBL/GenBank/DDBJ databases">
        <title>A Necator americanus chromosomal reference genome.</title>
        <authorList>
            <person name="Ilik V."/>
            <person name="Petrzelkova K.J."/>
            <person name="Pardy F."/>
            <person name="Fuh T."/>
            <person name="Niatou-Singa F.S."/>
            <person name="Gouil Q."/>
            <person name="Baker L."/>
            <person name="Ritchie M.E."/>
            <person name="Jex A.R."/>
            <person name="Gazzola D."/>
            <person name="Li H."/>
            <person name="Toshio Fujiwara R."/>
            <person name="Zhan B."/>
            <person name="Aroian R.V."/>
            <person name="Pafco B."/>
            <person name="Schwarz E.M."/>
        </authorList>
    </citation>
    <scope>NUCLEOTIDE SEQUENCE [LARGE SCALE GENOMIC DNA]</scope>
    <source>
        <strain evidence="9 10">Aroian</strain>
        <tissue evidence="9">Whole animal</tissue>
    </source>
</reference>
<dbReference type="Pfam" id="PF00005">
    <property type="entry name" value="ABC_tran"/>
    <property type="match status" value="1"/>
</dbReference>
<dbReference type="InterPro" id="IPR003439">
    <property type="entry name" value="ABC_transporter-like_ATP-bd"/>
</dbReference>
<dbReference type="InterPro" id="IPR027417">
    <property type="entry name" value="P-loop_NTPase"/>
</dbReference>